<organism evidence="2 3">
    <name type="scientific">Trifolium medium</name>
    <dbReference type="NCBI Taxonomy" id="97028"/>
    <lineage>
        <taxon>Eukaryota</taxon>
        <taxon>Viridiplantae</taxon>
        <taxon>Streptophyta</taxon>
        <taxon>Embryophyta</taxon>
        <taxon>Tracheophyta</taxon>
        <taxon>Spermatophyta</taxon>
        <taxon>Magnoliopsida</taxon>
        <taxon>eudicotyledons</taxon>
        <taxon>Gunneridae</taxon>
        <taxon>Pentapetalae</taxon>
        <taxon>rosids</taxon>
        <taxon>fabids</taxon>
        <taxon>Fabales</taxon>
        <taxon>Fabaceae</taxon>
        <taxon>Papilionoideae</taxon>
        <taxon>50 kb inversion clade</taxon>
        <taxon>NPAAA clade</taxon>
        <taxon>Hologalegina</taxon>
        <taxon>IRL clade</taxon>
        <taxon>Trifolieae</taxon>
        <taxon>Trifolium</taxon>
    </lineage>
</organism>
<dbReference type="EMBL" id="LXQA010216624">
    <property type="protein sequence ID" value="MCI34740.1"/>
    <property type="molecule type" value="Genomic_DNA"/>
</dbReference>
<accession>A0A392RG38</accession>
<protein>
    <submittedName>
        <fullName evidence="2">Uncharacterized protein</fullName>
    </submittedName>
</protein>
<dbReference type="Proteomes" id="UP000265520">
    <property type="component" value="Unassembled WGS sequence"/>
</dbReference>
<feature type="non-terminal residue" evidence="2">
    <location>
        <position position="20"/>
    </location>
</feature>
<evidence type="ECO:0000313" key="2">
    <source>
        <dbReference type="EMBL" id="MCI34740.1"/>
    </source>
</evidence>
<dbReference type="AlphaFoldDB" id="A0A392RG38"/>
<reference evidence="2 3" key="1">
    <citation type="journal article" date="2018" name="Front. Plant Sci.">
        <title>Red Clover (Trifolium pratense) and Zigzag Clover (T. medium) - A Picture of Genomic Similarities and Differences.</title>
        <authorList>
            <person name="Dluhosova J."/>
            <person name="Istvanek J."/>
            <person name="Nedelnik J."/>
            <person name="Repkova J."/>
        </authorList>
    </citation>
    <scope>NUCLEOTIDE SEQUENCE [LARGE SCALE GENOMIC DNA]</scope>
    <source>
        <strain evidence="3">cv. 10/8</strain>
        <tissue evidence="2">Leaf</tissue>
    </source>
</reference>
<feature type="compositionally biased region" description="Basic and acidic residues" evidence="1">
    <location>
        <begin position="1"/>
        <end position="13"/>
    </location>
</feature>
<proteinExistence type="predicted"/>
<evidence type="ECO:0000256" key="1">
    <source>
        <dbReference type="SAM" id="MobiDB-lite"/>
    </source>
</evidence>
<evidence type="ECO:0000313" key="3">
    <source>
        <dbReference type="Proteomes" id="UP000265520"/>
    </source>
</evidence>
<feature type="region of interest" description="Disordered" evidence="1">
    <location>
        <begin position="1"/>
        <end position="20"/>
    </location>
</feature>
<comment type="caution">
    <text evidence="2">The sequence shown here is derived from an EMBL/GenBank/DDBJ whole genome shotgun (WGS) entry which is preliminary data.</text>
</comment>
<name>A0A392RG38_9FABA</name>
<keyword evidence="3" id="KW-1185">Reference proteome</keyword>
<sequence>MRAETVFEKHGSTEKLNTAS</sequence>